<evidence type="ECO:0000256" key="1">
    <source>
        <dbReference type="ARBA" id="ARBA00000971"/>
    </source>
</evidence>
<keyword evidence="5 7" id="KW-0697">Rotamase</keyword>
<comment type="caution">
    <text evidence="9">The sequence shown here is derived from an EMBL/GenBank/DDBJ whole genome shotgun (WGS) entry which is preliminary data.</text>
</comment>
<gene>
    <name evidence="9" type="ORF">JYP50_00300</name>
</gene>
<dbReference type="InterPro" id="IPR050245">
    <property type="entry name" value="PrsA_foldase"/>
</dbReference>
<proteinExistence type="inferred from homology"/>
<sequence>MADIVKIDDEVFTTDDFIKLLKLNGRFEQLMEDILRERLVVHAARRQGITVSDEEIQQRANEFRRIHGLHRAQDTSEYFKALGVSLDDFEAFLVDMLRHEKAMALAVGEDTVKDYFQLHSPRFDSVEISHIAMDSEGGAREMLSYLQDDPDSFQEMAREHSVADTAERGGRIGKVLRGSLPPEIESKVFNAEVGTVQGPFATGKDHFELFRIDARQGAQLDEETAAEIRRMLRDEWLAARAKEHRIEML</sequence>
<evidence type="ECO:0000256" key="2">
    <source>
        <dbReference type="ARBA" id="ARBA00007656"/>
    </source>
</evidence>
<dbReference type="PANTHER" id="PTHR47245">
    <property type="entry name" value="PEPTIDYLPROLYL ISOMERASE"/>
    <property type="match status" value="1"/>
</dbReference>
<dbReference type="EC" id="5.2.1.8" evidence="3"/>
<keyword evidence="6 7" id="KW-0413">Isomerase</keyword>
<dbReference type="InterPro" id="IPR046357">
    <property type="entry name" value="PPIase_dom_sf"/>
</dbReference>
<evidence type="ECO:0000256" key="7">
    <source>
        <dbReference type="PROSITE-ProRule" id="PRU00278"/>
    </source>
</evidence>
<dbReference type="Gene3D" id="3.10.50.40">
    <property type="match status" value="1"/>
</dbReference>
<protein>
    <recommendedName>
        <fullName evidence="3">peptidylprolyl isomerase</fullName>
        <ecNumber evidence="3">5.2.1.8</ecNumber>
    </recommendedName>
</protein>
<comment type="catalytic activity">
    <reaction evidence="1">
        <text>[protein]-peptidylproline (omega=180) = [protein]-peptidylproline (omega=0)</text>
        <dbReference type="Rhea" id="RHEA:16237"/>
        <dbReference type="Rhea" id="RHEA-COMP:10747"/>
        <dbReference type="Rhea" id="RHEA-COMP:10748"/>
        <dbReference type="ChEBI" id="CHEBI:83833"/>
        <dbReference type="ChEBI" id="CHEBI:83834"/>
        <dbReference type="EC" id="5.2.1.8"/>
    </reaction>
</comment>
<comment type="similarity">
    <text evidence="2">Belongs to the PpiC/parvulin rotamase family.</text>
</comment>
<keyword evidence="4" id="KW-0732">Signal</keyword>
<feature type="domain" description="PpiC" evidence="8">
    <location>
        <begin position="123"/>
        <end position="203"/>
    </location>
</feature>
<evidence type="ECO:0000313" key="9">
    <source>
        <dbReference type="EMBL" id="MBN7795008.1"/>
    </source>
</evidence>
<dbReference type="InterPro" id="IPR000297">
    <property type="entry name" value="PPIase_PpiC"/>
</dbReference>
<dbReference type="SUPFAM" id="SSF54534">
    <property type="entry name" value="FKBP-like"/>
    <property type="match status" value="1"/>
</dbReference>
<evidence type="ECO:0000256" key="4">
    <source>
        <dbReference type="ARBA" id="ARBA00022729"/>
    </source>
</evidence>
<evidence type="ECO:0000259" key="8">
    <source>
        <dbReference type="PROSITE" id="PS50198"/>
    </source>
</evidence>
<dbReference type="GO" id="GO:0003755">
    <property type="term" value="F:peptidyl-prolyl cis-trans isomerase activity"/>
    <property type="evidence" value="ECO:0007669"/>
    <property type="project" value="UniProtKB-KW"/>
</dbReference>
<dbReference type="PROSITE" id="PS50198">
    <property type="entry name" value="PPIC_PPIASE_2"/>
    <property type="match status" value="1"/>
</dbReference>
<dbReference type="Gene3D" id="1.10.4030.10">
    <property type="entry name" value="Porin chaperone SurA, peptide-binding domain"/>
    <property type="match status" value="1"/>
</dbReference>
<evidence type="ECO:0000256" key="5">
    <source>
        <dbReference type="ARBA" id="ARBA00023110"/>
    </source>
</evidence>
<accession>A0A939DB34</accession>
<evidence type="ECO:0000256" key="6">
    <source>
        <dbReference type="ARBA" id="ARBA00023235"/>
    </source>
</evidence>
<dbReference type="RefSeq" id="WP_206558458.1">
    <property type="nucleotide sequence ID" value="NZ_JAFKCZ010000001.1"/>
</dbReference>
<keyword evidence="10" id="KW-1185">Reference proteome</keyword>
<dbReference type="Proteomes" id="UP000664303">
    <property type="component" value="Unassembled WGS sequence"/>
</dbReference>
<dbReference type="PANTHER" id="PTHR47245:SF1">
    <property type="entry name" value="FOLDASE PROTEIN PRSA"/>
    <property type="match status" value="1"/>
</dbReference>
<reference evidence="9" key="1">
    <citation type="submission" date="2021-02" db="EMBL/GenBank/DDBJ databases">
        <title>PHA producing bacteria isolated from coastal sediment in Guangdong, Shenzhen.</title>
        <authorList>
            <person name="Zheng W."/>
            <person name="Yu S."/>
            <person name="Huang Y."/>
        </authorList>
    </citation>
    <scope>NUCLEOTIDE SEQUENCE</scope>
    <source>
        <strain evidence="9">TN14-10</strain>
    </source>
</reference>
<organism evidence="9 10">
    <name type="scientific">Parahaliea mediterranea</name>
    <dbReference type="NCBI Taxonomy" id="651086"/>
    <lineage>
        <taxon>Bacteria</taxon>
        <taxon>Pseudomonadati</taxon>
        <taxon>Pseudomonadota</taxon>
        <taxon>Gammaproteobacteria</taxon>
        <taxon>Cellvibrionales</taxon>
        <taxon>Halieaceae</taxon>
        <taxon>Parahaliea</taxon>
    </lineage>
</organism>
<dbReference type="EMBL" id="JAFKCZ010000001">
    <property type="protein sequence ID" value="MBN7795008.1"/>
    <property type="molecule type" value="Genomic_DNA"/>
</dbReference>
<evidence type="ECO:0000256" key="3">
    <source>
        <dbReference type="ARBA" id="ARBA00013194"/>
    </source>
</evidence>
<name>A0A939DB34_9GAMM</name>
<dbReference type="AlphaFoldDB" id="A0A939DB34"/>
<evidence type="ECO:0000313" key="10">
    <source>
        <dbReference type="Proteomes" id="UP000664303"/>
    </source>
</evidence>
<dbReference type="Pfam" id="PF00639">
    <property type="entry name" value="Rotamase"/>
    <property type="match status" value="1"/>
</dbReference>
<dbReference type="InterPro" id="IPR027304">
    <property type="entry name" value="Trigger_fact/SurA_dom_sf"/>
</dbReference>
<dbReference type="SUPFAM" id="SSF109998">
    <property type="entry name" value="Triger factor/SurA peptide-binding domain-like"/>
    <property type="match status" value="1"/>
</dbReference>